<evidence type="ECO:0000313" key="3">
    <source>
        <dbReference type="Proteomes" id="UP000317371"/>
    </source>
</evidence>
<reference evidence="2 3" key="1">
    <citation type="submission" date="2019-06" db="EMBL/GenBank/DDBJ databases">
        <title>Genome sequence of Litorilinea aerophila BAA-2444.</title>
        <authorList>
            <person name="Maclea K.S."/>
            <person name="Maurais E.G."/>
            <person name="Iannazzi L.C."/>
        </authorList>
    </citation>
    <scope>NUCLEOTIDE SEQUENCE [LARGE SCALE GENOMIC DNA]</scope>
    <source>
        <strain evidence="2 3">ATCC BAA-2444</strain>
    </source>
</reference>
<dbReference type="GO" id="GO:0008168">
    <property type="term" value="F:methyltransferase activity"/>
    <property type="evidence" value="ECO:0007669"/>
    <property type="project" value="UniProtKB-KW"/>
</dbReference>
<dbReference type="InParanoid" id="A0A540V8W2"/>
<dbReference type="GO" id="GO:0036261">
    <property type="term" value="P:7-methylguanosine cap hypermethylation"/>
    <property type="evidence" value="ECO:0007669"/>
    <property type="project" value="InterPro"/>
</dbReference>
<protein>
    <submittedName>
        <fullName evidence="2">Methyltransferase domain-containing protein</fullName>
    </submittedName>
</protein>
<keyword evidence="3" id="KW-1185">Reference proteome</keyword>
<dbReference type="InterPro" id="IPR041497">
    <property type="entry name" value="Thump-like"/>
</dbReference>
<dbReference type="EMBL" id="VIGC01000048">
    <property type="protein sequence ID" value="TQE93162.1"/>
    <property type="molecule type" value="Genomic_DNA"/>
</dbReference>
<dbReference type="InterPro" id="IPR029063">
    <property type="entry name" value="SAM-dependent_MTases_sf"/>
</dbReference>
<dbReference type="Proteomes" id="UP000317371">
    <property type="component" value="Unassembled WGS sequence"/>
</dbReference>
<gene>
    <name evidence="2" type="ORF">FKZ61_22605</name>
</gene>
<dbReference type="InterPro" id="IPR019012">
    <property type="entry name" value="RNA_cap_Gua-N2-MeTrfase"/>
</dbReference>
<dbReference type="RefSeq" id="WP_141612448.1">
    <property type="nucleotide sequence ID" value="NZ_VIGC02000048.1"/>
</dbReference>
<dbReference type="PANTHER" id="PTHR14741">
    <property type="entry name" value="S-ADENOSYLMETHIONINE-DEPENDENT METHYLTRANSFERASE RELATED"/>
    <property type="match status" value="1"/>
</dbReference>
<evidence type="ECO:0000313" key="2">
    <source>
        <dbReference type="EMBL" id="TQE93162.1"/>
    </source>
</evidence>
<dbReference type="Pfam" id="PF18096">
    <property type="entry name" value="Thump_like"/>
    <property type="match status" value="1"/>
</dbReference>
<dbReference type="AlphaFoldDB" id="A0A540V8W2"/>
<organism evidence="2 3">
    <name type="scientific">Litorilinea aerophila</name>
    <dbReference type="NCBI Taxonomy" id="1204385"/>
    <lineage>
        <taxon>Bacteria</taxon>
        <taxon>Bacillati</taxon>
        <taxon>Chloroflexota</taxon>
        <taxon>Caldilineae</taxon>
        <taxon>Caldilineales</taxon>
        <taxon>Caldilineaceae</taxon>
        <taxon>Litorilinea</taxon>
    </lineage>
</organism>
<accession>A0A540V8W2</accession>
<evidence type="ECO:0000259" key="1">
    <source>
        <dbReference type="Pfam" id="PF18096"/>
    </source>
</evidence>
<dbReference type="Pfam" id="PF09445">
    <property type="entry name" value="Methyltransf_15"/>
    <property type="match status" value="1"/>
</dbReference>
<keyword evidence="2" id="KW-0808">Transferase</keyword>
<comment type="caution">
    <text evidence="2">The sequence shown here is derived from an EMBL/GenBank/DDBJ whole genome shotgun (WGS) entry which is preliminary data.</text>
</comment>
<name>A0A540V8W2_9CHLR</name>
<dbReference type="PANTHER" id="PTHR14741:SF32">
    <property type="entry name" value="TRIMETHYLGUANOSINE SYNTHASE"/>
    <property type="match status" value="1"/>
</dbReference>
<dbReference type="CDD" id="cd02440">
    <property type="entry name" value="AdoMet_MTases"/>
    <property type="match status" value="1"/>
</dbReference>
<sequence>MVTEIDTEAINLDTVDFLLSAEGQAMAAEWSRADLSTANTLPLLQTLRRQVAPAQAGALLSLLRLRQRGAEKFPHAEHMYFTPEALEQATAWDVAWHRAAWFARHLPPGPVLDLGCGIGGDTLALAHHRPVIAYERDEVRLRLAQANLQAWGLADRVEFRHADWTQELRAGRLPAAAGAFADPARRTNGRRIFSLHHMEPPLAILLALQEQVPALGAKVMPGVADEELPAHCGVEFISHQGTCKEAVLWFGPLALAGRWASVHVHGCWHRVIASGEAPPLGPLEAGMYLHEPDPALIRAGAFAELCQQLEAHLFDPQIAYLVAPALKWSPLVQSFRILEVAPFHLKRLNRRLHELGMARVELKKRGAPFVPEAFRPRLKLPRQGRDGVVIFTRRGDERLMLIAERVQPPASSAAAPTDSPAGA</sequence>
<dbReference type="OrthoDB" id="9810570at2"/>
<keyword evidence="2" id="KW-0489">Methyltransferase</keyword>
<proteinExistence type="predicted"/>
<dbReference type="SUPFAM" id="SSF53335">
    <property type="entry name" value="S-adenosyl-L-methionine-dependent methyltransferases"/>
    <property type="match status" value="1"/>
</dbReference>
<feature type="domain" description="THUMP-like" evidence="1">
    <location>
        <begin position="333"/>
        <end position="405"/>
    </location>
</feature>
<dbReference type="Gene3D" id="3.40.50.150">
    <property type="entry name" value="Vaccinia Virus protein VP39"/>
    <property type="match status" value="1"/>
</dbReference>